<evidence type="ECO:0000313" key="6">
    <source>
        <dbReference type="EMBL" id="MBZ0154625.1"/>
    </source>
</evidence>
<dbReference type="InterPro" id="IPR020843">
    <property type="entry name" value="ER"/>
</dbReference>
<sequence length="337" mass="36870">MIASFLIQPGVIEMREVPCPEPSRGEVLVKVKAALTCGTDLKAFLRGHSLIPMPGVFGHEFSGIIAATGRGVRGFKAGDEIMAVHSAPCRTCGYCRKKLFHLCERIMSTKVLGAYAEYLLLPAEIVRQNLYRKPRTLRFEEAAFLEPLSCVVHGMRGLPLKKGDRTLIIGTGPIGLLHCALARAKGMKVLMNGRNPEKLHFSQQFGADRTASPGELAEEVRSFTGGMGFDYVFECTGQVEVWEHAVDYARRGGTVVLFGGCKGGTKATYDTCRLHYDEITLKGAFHFTPQDVREAYALLKGSIDVSPLISSTYPLSDLPVAFERLAKGEGIKYAIIP</sequence>
<comment type="similarity">
    <text evidence="4">Belongs to the zinc-containing alcohol dehydrogenase family.</text>
</comment>
<proteinExistence type="inferred from homology"/>
<dbReference type="SMART" id="SM00829">
    <property type="entry name" value="PKS_ER"/>
    <property type="match status" value="1"/>
</dbReference>
<evidence type="ECO:0000313" key="7">
    <source>
        <dbReference type="Proteomes" id="UP000705867"/>
    </source>
</evidence>
<reference evidence="6" key="1">
    <citation type="journal article" date="2021" name="bioRxiv">
        <title>Unraveling nitrogen, sulfur and carbon metabolic pathways and microbial community transcriptional responses to substrate deprivation and toxicity stresses in a bioreactor mimicking anoxic brackish coastal sediment conditions.</title>
        <authorList>
            <person name="Martins P.D."/>
            <person name="Echeveste M.J."/>
            <person name="Arshad A."/>
            <person name="Kurth J."/>
            <person name="Ouboter H."/>
            <person name="Jetten M.S.M."/>
            <person name="Welte C.U."/>
        </authorList>
    </citation>
    <scope>NUCLEOTIDE SEQUENCE</scope>
    <source>
        <strain evidence="6">MAG_39</strain>
    </source>
</reference>
<dbReference type="Pfam" id="PF00107">
    <property type="entry name" value="ADH_zinc_N"/>
    <property type="match status" value="1"/>
</dbReference>
<dbReference type="Gene3D" id="3.40.50.720">
    <property type="entry name" value="NAD(P)-binding Rossmann-like Domain"/>
    <property type="match status" value="1"/>
</dbReference>
<dbReference type="PANTHER" id="PTHR43401:SF2">
    <property type="entry name" value="L-THREONINE 3-DEHYDROGENASE"/>
    <property type="match status" value="1"/>
</dbReference>
<comment type="caution">
    <text evidence="6">The sequence shown here is derived from an EMBL/GenBank/DDBJ whole genome shotgun (WGS) entry which is preliminary data.</text>
</comment>
<dbReference type="PANTHER" id="PTHR43401">
    <property type="entry name" value="L-THREONINE 3-DEHYDROGENASE"/>
    <property type="match status" value="1"/>
</dbReference>
<dbReference type="EMBL" id="JAIOIV010000004">
    <property type="protein sequence ID" value="MBZ0154625.1"/>
    <property type="molecule type" value="Genomic_DNA"/>
</dbReference>
<dbReference type="InterPro" id="IPR002328">
    <property type="entry name" value="ADH_Zn_CS"/>
</dbReference>
<name>A0A953J8R5_9BACT</name>
<dbReference type="InterPro" id="IPR013149">
    <property type="entry name" value="ADH-like_C"/>
</dbReference>
<dbReference type="SUPFAM" id="SSF50129">
    <property type="entry name" value="GroES-like"/>
    <property type="match status" value="1"/>
</dbReference>
<keyword evidence="1 4" id="KW-0479">Metal-binding</keyword>
<comment type="cofactor">
    <cofactor evidence="4">
        <name>Zn(2+)</name>
        <dbReference type="ChEBI" id="CHEBI:29105"/>
    </cofactor>
</comment>
<evidence type="ECO:0000256" key="2">
    <source>
        <dbReference type="ARBA" id="ARBA00022833"/>
    </source>
</evidence>
<feature type="domain" description="Enoyl reductase (ER)" evidence="5">
    <location>
        <begin position="10"/>
        <end position="335"/>
    </location>
</feature>
<evidence type="ECO:0000256" key="4">
    <source>
        <dbReference type="RuleBase" id="RU361277"/>
    </source>
</evidence>
<gene>
    <name evidence="6" type="ORF">K8I29_00230</name>
</gene>
<keyword evidence="2 4" id="KW-0862">Zinc</keyword>
<dbReference type="SUPFAM" id="SSF51735">
    <property type="entry name" value="NAD(P)-binding Rossmann-fold domains"/>
    <property type="match status" value="1"/>
</dbReference>
<dbReference type="InterPro" id="IPR013154">
    <property type="entry name" value="ADH-like_N"/>
</dbReference>
<dbReference type="AlphaFoldDB" id="A0A953J8R5"/>
<reference evidence="6" key="2">
    <citation type="submission" date="2021-08" db="EMBL/GenBank/DDBJ databases">
        <authorList>
            <person name="Dalcin Martins P."/>
        </authorList>
    </citation>
    <scope>NUCLEOTIDE SEQUENCE</scope>
    <source>
        <strain evidence="6">MAG_39</strain>
    </source>
</reference>
<protein>
    <submittedName>
        <fullName evidence="6">Zinc-binding dehydrogenase</fullName>
    </submittedName>
</protein>
<evidence type="ECO:0000256" key="3">
    <source>
        <dbReference type="ARBA" id="ARBA00023002"/>
    </source>
</evidence>
<evidence type="ECO:0000259" key="5">
    <source>
        <dbReference type="SMART" id="SM00829"/>
    </source>
</evidence>
<dbReference type="InterPro" id="IPR050129">
    <property type="entry name" value="Zn_alcohol_dh"/>
</dbReference>
<dbReference type="PROSITE" id="PS00059">
    <property type="entry name" value="ADH_ZINC"/>
    <property type="match status" value="1"/>
</dbReference>
<keyword evidence="3" id="KW-0560">Oxidoreductase</keyword>
<dbReference type="Pfam" id="PF08240">
    <property type="entry name" value="ADH_N"/>
    <property type="match status" value="1"/>
</dbReference>
<accession>A0A953J8R5</accession>
<evidence type="ECO:0000256" key="1">
    <source>
        <dbReference type="ARBA" id="ARBA00022723"/>
    </source>
</evidence>
<dbReference type="Gene3D" id="3.90.180.10">
    <property type="entry name" value="Medium-chain alcohol dehydrogenases, catalytic domain"/>
    <property type="match status" value="1"/>
</dbReference>
<dbReference type="GO" id="GO:0016616">
    <property type="term" value="F:oxidoreductase activity, acting on the CH-OH group of donors, NAD or NADP as acceptor"/>
    <property type="evidence" value="ECO:0007669"/>
    <property type="project" value="UniProtKB-ARBA"/>
</dbReference>
<dbReference type="GO" id="GO:0008270">
    <property type="term" value="F:zinc ion binding"/>
    <property type="evidence" value="ECO:0007669"/>
    <property type="project" value="InterPro"/>
</dbReference>
<organism evidence="6 7">
    <name type="scientific">Candidatus Nitrobium versatile</name>
    <dbReference type="NCBI Taxonomy" id="2884831"/>
    <lineage>
        <taxon>Bacteria</taxon>
        <taxon>Pseudomonadati</taxon>
        <taxon>Nitrospirota</taxon>
        <taxon>Nitrospiria</taxon>
        <taxon>Nitrospirales</taxon>
        <taxon>Nitrospiraceae</taxon>
        <taxon>Candidatus Nitrobium</taxon>
    </lineage>
</organism>
<dbReference type="InterPro" id="IPR011032">
    <property type="entry name" value="GroES-like_sf"/>
</dbReference>
<dbReference type="InterPro" id="IPR036291">
    <property type="entry name" value="NAD(P)-bd_dom_sf"/>
</dbReference>
<dbReference type="Proteomes" id="UP000705867">
    <property type="component" value="Unassembled WGS sequence"/>
</dbReference>